<gene>
    <name evidence="2" type="ORF">CBER1_10630</name>
</gene>
<feature type="compositionally biased region" description="Basic and acidic residues" evidence="1">
    <location>
        <begin position="42"/>
        <end position="51"/>
    </location>
</feature>
<feature type="region of interest" description="Disordered" evidence="1">
    <location>
        <begin position="42"/>
        <end position="121"/>
    </location>
</feature>
<comment type="caution">
    <text evidence="2">The sequence shown here is derived from an EMBL/GenBank/DDBJ whole genome shotgun (WGS) entry which is preliminary data.</text>
</comment>
<dbReference type="AlphaFoldDB" id="A0A2S6CJC7"/>
<sequence>MELEFLQWVNNKREQFRNIADDKRDTLTLDVLTAEVLDKDFARHNQDEHQRALVHRANPNPNPNPNTSNSNSSSNANRGGGGRGRGNNSRGNRGNGQGRGGGNQQQPRQPYPKCQSWKYSR</sequence>
<accession>A0A2S6CJC7</accession>
<feature type="compositionally biased region" description="Gly residues" evidence="1">
    <location>
        <begin position="93"/>
        <end position="103"/>
    </location>
</feature>
<keyword evidence="3" id="KW-1185">Reference proteome</keyword>
<evidence type="ECO:0000313" key="3">
    <source>
        <dbReference type="Proteomes" id="UP000237631"/>
    </source>
</evidence>
<evidence type="ECO:0000313" key="2">
    <source>
        <dbReference type="EMBL" id="PPJ59830.1"/>
    </source>
</evidence>
<name>A0A2S6CJC7_9PEZI</name>
<protein>
    <submittedName>
        <fullName evidence="2">Uncharacterized protein</fullName>
    </submittedName>
</protein>
<feature type="compositionally biased region" description="Low complexity" evidence="1">
    <location>
        <begin position="65"/>
        <end position="77"/>
    </location>
</feature>
<dbReference type="Proteomes" id="UP000237631">
    <property type="component" value="Unassembled WGS sequence"/>
</dbReference>
<reference evidence="3" key="1">
    <citation type="journal article" date="2017" name="bioRxiv">
        <title>Conservation of a gene cluster reveals novel cercosporin biosynthetic mechanisms and extends production to the genus Colletotrichum.</title>
        <authorList>
            <person name="de Jonge R."/>
            <person name="Ebert M.K."/>
            <person name="Huitt-Roehl C.R."/>
            <person name="Pal P."/>
            <person name="Suttle J.C."/>
            <person name="Spanner R.E."/>
            <person name="Neubauer J.D."/>
            <person name="Jurick W.M.II."/>
            <person name="Stott K.A."/>
            <person name="Secor G.A."/>
            <person name="Thomma B.P.H.J."/>
            <person name="Van de Peer Y."/>
            <person name="Townsend C.A."/>
            <person name="Bolton M.D."/>
        </authorList>
    </citation>
    <scope>NUCLEOTIDE SEQUENCE [LARGE SCALE GENOMIC DNA]</scope>
    <source>
        <strain evidence="3">CBS538.71</strain>
    </source>
</reference>
<dbReference type="EMBL" id="PNEN01000350">
    <property type="protein sequence ID" value="PPJ59830.1"/>
    <property type="molecule type" value="Genomic_DNA"/>
</dbReference>
<proteinExistence type="predicted"/>
<organism evidence="2 3">
    <name type="scientific">Cercospora berteroae</name>
    <dbReference type="NCBI Taxonomy" id="357750"/>
    <lineage>
        <taxon>Eukaryota</taxon>
        <taxon>Fungi</taxon>
        <taxon>Dikarya</taxon>
        <taxon>Ascomycota</taxon>
        <taxon>Pezizomycotina</taxon>
        <taxon>Dothideomycetes</taxon>
        <taxon>Dothideomycetidae</taxon>
        <taxon>Mycosphaerellales</taxon>
        <taxon>Mycosphaerellaceae</taxon>
        <taxon>Cercospora</taxon>
    </lineage>
</organism>
<evidence type="ECO:0000256" key="1">
    <source>
        <dbReference type="SAM" id="MobiDB-lite"/>
    </source>
</evidence>